<proteinExistence type="predicted"/>
<accession>A0A812C8E4</accession>
<feature type="region of interest" description="Disordered" evidence="1">
    <location>
        <begin position="1"/>
        <end position="38"/>
    </location>
</feature>
<organism evidence="2 3">
    <name type="scientific">Acanthosepion pharaonis</name>
    <name type="common">Pharaoh cuttlefish</name>
    <name type="synonym">Sepia pharaonis</name>
    <dbReference type="NCBI Taxonomy" id="158019"/>
    <lineage>
        <taxon>Eukaryota</taxon>
        <taxon>Metazoa</taxon>
        <taxon>Spiralia</taxon>
        <taxon>Lophotrochozoa</taxon>
        <taxon>Mollusca</taxon>
        <taxon>Cephalopoda</taxon>
        <taxon>Coleoidea</taxon>
        <taxon>Decapodiformes</taxon>
        <taxon>Sepiida</taxon>
        <taxon>Sepiina</taxon>
        <taxon>Sepiidae</taxon>
        <taxon>Acanthosepion</taxon>
    </lineage>
</organism>
<evidence type="ECO:0000256" key="1">
    <source>
        <dbReference type="SAM" id="MobiDB-lite"/>
    </source>
</evidence>
<dbReference type="EMBL" id="CAHIKZ030001136">
    <property type="protein sequence ID" value="CAE1254154.1"/>
    <property type="molecule type" value="Genomic_DNA"/>
</dbReference>
<comment type="caution">
    <text evidence="2">The sequence shown here is derived from an EMBL/GenBank/DDBJ whole genome shotgun (WGS) entry which is preliminary data.</text>
</comment>
<reference evidence="2" key="1">
    <citation type="submission" date="2021-01" db="EMBL/GenBank/DDBJ databases">
        <authorList>
            <person name="Li R."/>
            <person name="Bekaert M."/>
        </authorList>
    </citation>
    <scope>NUCLEOTIDE SEQUENCE</scope>
    <source>
        <strain evidence="2">Farmed</strain>
    </source>
</reference>
<keyword evidence="3" id="KW-1185">Reference proteome</keyword>
<protein>
    <submittedName>
        <fullName evidence="2">HAUS8</fullName>
    </submittedName>
</protein>
<feature type="compositionally biased region" description="Polar residues" evidence="1">
    <location>
        <begin position="332"/>
        <end position="341"/>
    </location>
</feature>
<gene>
    <name evidence="2" type="ORF">SPHA_28828</name>
</gene>
<feature type="compositionally biased region" description="Polar residues" evidence="1">
    <location>
        <begin position="362"/>
        <end position="371"/>
    </location>
</feature>
<dbReference type="OrthoDB" id="10050218at2759"/>
<name>A0A812C8E4_ACAPH</name>
<dbReference type="AlphaFoldDB" id="A0A812C8E4"/>
<sequence>MASVPNSSTSRISKKSLYKPAPKNAKTKRTNRKPLAQGQLVDLNNPRSAKNYKNGMKSLLIGTLEHNHLSADIQRRETISIPGQASPSCKVFDKIDSESRRATLVPSLTPRSKQKLPLADGLFSPLRKITEDDDFQSPHRTINLDLSDAEFDDKLSETINDTEKENRNKVDVFMVDVLDDSNRNFHNKSFESLDLSVCKEDSIAKVICHTPRSVKKKLLQSPVSDCKKNPCKIVPTTEKESSFFFNKDTNTTLLNDMNATQVPNDSSESEEDLNSKKLLLLEKSTSKVKKGRIVPSRYMQSARNFVAAKTPVKKSVNKSLNVTLNRGNSKNLSVVYSGSKNSSDEPDDRLATCHPKSKSDDGTNNAQTSTPNKDDLPMPYSDASTIMQDISTISEADRTIRRDLFHLDAKNQAAIPLFPTMEQEKKSKPTVDQMDLEILYSQYIRSLYLNTMFQHSFQKREEEAMIQMHGLWSEMEKIMKKKSNLELKLVEEEHNKVVSQNAQRQSNALNLVDFSLPDLIPNHQHLAAALDTTRHQIASHGIHLPKDEEAFTDDLIESLQETEQLLKKINDLTGENVNSLSSYSSVLKELTDTACQENNEIEKLDEILAATESLTVHQASLNIQEIQDLCTMKFQLNI</sequence>
<evidence type="ECO:0000313" key="2">
    <source>
        <dbReference type="EMBL" id="CAE1254154.1"/>
    </source>
</evidence>
<evidence type="ECO:0000313" key="3">
    <source>
        <dbReference type="Proteomes" id="UP000597762"/>
    </source>
</evidence>
<feature type="compositionally biased region" description="Polar residues" evidence="1">
    <location>
        <begin position="1"/>
        <end position="11"/>
    </location>
</feature>
<feature type="region of interest" description="Disordered" evidence="1">
    <location>
        <begin position="332"/>
        <end position="381"/>
    </location>
</feature>
<dbReference type="Proteomes" id="UP000597762">
    <property type="component" value="Unassembled WGS sequence"/>
</dbReference>